<reference evidence="2 3" key="1">
    <citation type="submission" date="2020-04" db="EMBL/GenBank/DDBJ databases">
        <authorList>
            <person name="Basu S."/>
            <person name="Maruthanayagam V."/>
            <person name="Chakraborty S."/>
            <person name="Pramanik A."/>
            <person name="Mukherjee J."/>
            <person name="Brink B."/>
        </authorList>
    </citation>
    <scope>NUCLEOTIDE SEQUENCE [LARGE SCALE GENOMIC DNA]</scope>
    <source>
        <strain evidence="2 3">AP17</strain>
    </source>
</reference>
<dbReference type="EMBL" id="CP051167">
    <property type="protein sequence ID" value="QIZ73535.1"/>
    <property type="molecule type" value="Genomic_DNA"/>
</dbReference>
<evidence type="ECO:0000313" key="3">
    <source>
        <dbReference type="Proteomes" id="UP000500857"/>
    </source>
</evidence>
<feature type="signal peptide" evidence="1">
    <location>
        <begin position="1"/>
        <end position="24"/>
    </location>
</feature>
<dbReference type="KEGG" id="oxy:HCG48_01550"/>
<evidence type="ECO:0000313" key="2">
    <source>
        <dbReference type="EMBL" id="QIZ73535.1"/>
    </source>
</evidence>
<keyword evidence="3" id="KW-1185">Reference proteome</keyword>
<gene>
    <name evidence="2" type="ORF">HCG48_01550</name>
</gene>
<dbReference type="Proteomes" id="UP000500857">
    <property type="component" value="Chromosome"/>
</dbReference>
<dbReference type="AlphaFoldDB" id="A0A6H1U4G1"/>
<keyword evidence="1" id="KW-0732">Signal</keyword>
<protein>
    <recommendedName>
        <fullName evidence="4">Biotin carboxylase</fullName>
    </recommendedName>
</protein>
<sequence length="144" mass="15789">MRRDRLVRLFLAVCLTAIASWGFAAPAWAITQIKLYDLSYRDCPTALSEGAVASGSIMSANCFIVSGKAKNPSGKTIYDADIYGRVYDANNNNVLPNRTRLGKIDEVPPGESNFELQLTVPSNLPTPLKLEQFKASGFTGRVRF</sequence>
<evidence type="ECO:0008006" key="4">
    <source>
        <dbReference type="Google" id="ProtNLM"/>
    </source>
</evidence>
<accession>A0A6H1U4G1</accession>
<organism evidence="2 3">
    <name type="scientific">Oxynema aestuarii AP17</name>
    <dbReference type="NCBI Taxonomy" id="2064643"/>
    <lineage>
        <taxon>Bacteria</taxon>
        <taxon>Bacillati</taxon>
        <taxon>Cyanobacteriota</taxon>
        <taxon>Cyanophyceae</taxon>
        <taxon>Oscillatoriophycideae</taxon>
        <taxon>Oscillatoriales</taxon>
        <taxon>Oscillatoriaceae</taxon>
        <taxon>Oxynema</taxon>
        <taxon>Oxynema aestuarii</taxon>
    </lineage>
</organism>
<name>A0A6H1U4G1_9CYAN</name>
<feature type="chain" id="PRO_5026232294" description="Biotin carboxylase" evidence="1">
    <location>
        <begin position="25"/>
        <end position="144"/>
    </location>
</feature>
<evidence type="ECO:0000256" key="1">
    <source>
        <dbReference type="SAM" id="SignalP"/>
    </source>
</evidence>
<proteinExistence type="predicted"/>